<feature type="transmembrane region" description="Helical" evidence="7">
    <location>
        <begin position="175"/>
        <end position="192"/>
    </location>
</feature>
<evidence type="ECO:0000256" key="5">
    <source>
        <dbReference type="ARBA" id="ARBA00023136"/>
    </source>
</evidence>
<organism evidence="9">
    <name type="scientific">Tuwongella immobilis</name>
    <dbReference type="NCBI Taxonomy" id="692036"/>
    <lineage>
        <taxon>Bacteria</taxon>
        <taxon>Pseudomonadati</taxon>
        <taxon>Planctomycetota</taxon>
        <taxon>Planctomycetia</taxon>
        <taxon>Gemmatales</taxon>
        <taxon>Gemmataceae</taxon>
        <taxon>Tuwongella</taxon>
    </lineage>
</organism>
<dbReference type="InterPro" id="IPR001750">
    <property type="entry name" value="ND/Mrp_TM"/>
</dbReference>
<dbReference type="InParanoid" id="A0A6C2YPS3"/>
<feature type="transmembrane region" description="Helical" evidence="7">
    <location>
        <begin position="485"/>
        <end position="515"/>
    </location>
</feature>
<evidence type="ECO:0000256" key="4">
    <source>
        <dbReference type="ARBA" id="ARBA00022989"/>
    </source>
</evidence>
<dbReference type="AlphaFoldDB" id="A0A6C2YPS3"/>
<dbReference type="GO" id="GO:0015990">
    <property type="term" value="P:electron transport coupled proton transport"/>
    <property type="evidence" value="ECO:0007669"/>
    <property type="project" value="TreeGrafter"/>
</dbReference>
<dbReference type="PANTHER" id="PTHR43507">
    <property type="entry name" value="NADH-UBIQUINONE OXIDOREDUCTASE CHAIN 4"/>
    <property type="match status" value="1"/>
</dbReference>
<evidence type="ECO:0000256" key="7">
    <source>
        <dbReference type="SAM" id="Phobius"/>
    </source>
</evidence>
<keyword evidence="4 7" id="KW-1133">Transmembrane helix</keyword>
<dbReference type="InterPro" id="IPR003918">
    <property type="entry name" value="NADH_UbQ_OxRdtase"/>
</dbReference>
<dbReference type="PANTHER" id="PTHR43507:SF1">
    <property type="entry name" value="NADH-UBIQUINONE OXIDOREDUCTASE CHAIN 4"/>
    <property type="match status" value="1"/>
</dbReference>
<evidence type="ECO:0000256" key="6">
    <source>
        <dbReference type="RuleBase" id="RU000320"/>
    </source>
</evidence>
<feature type="transmembrane region" description="Helical" evidence="7">
    <location>
        <begin position="521"/>
        <end position="543"/>
    </location>
</feature>
<feature type="transmembrane region" description="Helical" evidence="7">
    <location>
        <begin position="37"/>
        <end position="56"/>
    </location>
</feature>
<evidence type="ECO:0000259" key="8">
    <source>
        <dbReference type="Pfam" id="PF00361"/>
    </source>
</evidence>
<feature type="transmembrane region" description="Helical" evidence="7">
    <location>
        <begin position="349"/>
        <end position="370"/>
    </location>
</feature>
<dbReference type="GO" id="GO:0012505">
    <property type="term" value="C:endomembrane system"/>
    <property type="evidence" value="ECO:0007669"/>
    <property type="project" value="UniProtKB-SubCell"/>
</dbReference>
<proteinExistence type="inferred from homology"/>
<dbReference type="Pfam" id="PF00361">
    <property type="entry name" value="Proton_antipo_M"/>
    <property type="match status" value="2"/>
</dbReference>
<evidence type="ECO:0000313" key="9">
    <source>
        <dbReference type="EMBL" id="VIP03179.1"/>
    </source>
</evidence>
<feature type="transmembrane region" description="Helical" evidence="7">
    <location>
        <begin position="6"/>
        <end position="25"/>
    </location>
</feature>
<dbReference type="InterPro" id="IPR010227">
    <property type="entry name" value="NADH_Q_OxRdtase_chainM/4"/>
</dbReference>
<dbReference type="GO" id="GO:0003954">
    <property type="term" value="F:NADH dehydrogenase activity"/>
    <property type="evidence" value="ECO:0007669"/>
    <property type="project" value="TreeGrafter"/>
</dbReference>
<dbReference type="NCBIfam" id="TIGR01972">
    <property type="entry name" value="NDH_I_M"/>
    <property type="match status" value="1"/>
</dbReference>
<reference evidence="9" key="1">
    <citation type="submission" date="2019-04" db="EMBL/GenBank/DDBJ databases">
        <authorList>
            <consortium name="Science for Life Laboratories"/>
        </authorList>
    </citation>
    <scope>NUCLEOTIDE SEQUENCE</scope>
    <source>
        <strain evidence="9">MBLW1</strain>
    </source>
</reference>
<feature type="transmembrane region" description="Helical" evidence="7">
    <location>
        <begin position="382"/>
        <end position="401"/>
    </location>
</feature>
<evidence type="ECO:0000256" key="1">
    <source>
        <dbReference type="ARBA" id="ARBA00004127"/>
    </source>
</evidence>
<comment type="similarity">
    <text evidence="2">Belongs to the complex I subunit 4 family.</text>
</comment>
<dbReference type="KEGG" id="tim:GMBLW1_07810"/>
<feature type="transmembrane region" description="Helical" evidence="7">
    <location>
        <begin position="408"/>
        <end position="427"/>
    </location>
</feature>
<feature type="transmembrane region" description="Helical" evidence="7">
    <location>
        <begin position="115"/>
        <end position="138"/>
    </location>
</feature>
<evidence type="ECO:0000313" key="10">
    <source>
        <dbReference type="Proteomes" id="UP000464378"/>
    </source>
</evidence>
<feature type="domain" description="NADH:quinone oxidoreductase/Mrp antiporter transmembrane" evidence="8">
    <location>
        <begin position="309"/>
        <end position="533"/>
    </location>
</feature>
<keyword evidence="10" id="KW-1185">Reference proteome</keyword>
<keyword evidence="5 7" id="KW-0472">Membrane</keyword>
<name>A0A6C2YPS3_9BACT</name>
<sequence>MEFDLQLMTAVLATPAAFGLLGLFLRPNWVELSRWWALFGSAITLTLTICMLIGFYTRLDQSLDENGGPRRAAETQLDARSDASLSAMYAPTPRPPKDTDWVARFPWIQRLGVQFAIGLDGVGMAMILLTNVICFVTVLSSWSIQQSPRIFFALLMLLQTGVIGAFLALDLFLFYIFYELMLIPMYLLIGIWGGERRKYAAMKFVIYTLIGSVCILIAIVGVSQTDVSDVVVEEVIAAASEDELGRAQRKPGAGGAMVPSITIEQARDRVVLNSFDLVTLQKAGQAAARHLRGEGDSKALPRRLEQPLFTKWGQYLFFALFAIGFAIKIPVFPLHSWLPDAHVEAPTPISMVLAGILLKLGGFGLIRFAWPICPFAAEQLATIVGWIAVASMVYGAFLALGQTDYKKLLAYSSISHMGFVVLGLAVWTQAGDGAYWAQGVAGAVFQMIAHGITAAGLFFAVGVMYDRAHHRDLTKMGGAMEPMPLFTGMSAILFFASMGLPGLCGFVGEILVMLATWKFSVPLAILAAATSILTAGYLLWTFQRVYLGTNSSAKEYPDLTLRESLVFLPLVILSIALGLLPTQLIFSWVDPSTTYWVQTMLR</sequence>
<dbReference type="RefSeq" id="WP_232056173.1">
    <property type="nucleotide sequence ID" value="NZ_LR593887.1"/>
</dbReference>
<dbReference type="GO" id="GO:0008137">
    <property type="term" value="F:NADH dehydrogenase (ubiquinone) activity"/>
    <property type="evidence" value="ECO:0007669"/>
    <property type="project" value="InterPro"/>
</dbReference>
<evidence type="ECO:0000256" key="3">
    <source>
        <dbReference type="ARBA" id="ARBA00022692"/>
    </source>
</evidence>
<feature type="transmembrane region" description="Helical" evidence="7">
    <location>
        <begin position="204"/>
        <end position="222"/>
    </location>
</feature>
<dbReference type="GO" id="GO:0048039">
    <property type="term" value="F:ubiquinone binding"/>
    <property type="evidence" value="ECO:0007669"/>
    <property type="project" value="TreeGrafter"/>
</dbReference>
<feature type="transmembrane region" description="Helical" evidence="7">
    <location>
        <begin position="564"/>
        <end position="586"/>
    </location>
</feature>
<feature type="transmembrane region" description="Helical" evidence="7">
    <location>
        <begin position="447"/>
        <end position="465"/>
    </location>
</feature>
<dbReference type="EMBL" id="LR593887">
    <property type="protein sequence ID" value="VTS03624.1"/>
    <property type="molecule type" value="Genomic_DNA"/>
</dbReference>
<dbReference type="Proteomes" id="UP000464378">
    <property type="component" value="Chromosome"/>
</dbReference>
<comment type="subcellular location">
    <subcellularLocation>
        <location evidence="1">Endomembrane system</location>
        <topology evidence="1">Multi-pass membrane protein</topology>
    </subcellularLocation>
    <subcellularLocation>
        <location evidence="6">Membrane</location>
        <topology evidence="6">Multi-pass membrane protein</topology>
    </subcellularLocation>
</comment>
<dbReference type="FunCoup" id="A0A6C2YPS3">
    <property type="interactions" value="130"/>
</dbReference>
<accession>A0A6C2YPS3</accession>
<protein>
    <recommendedName>
        <fullName evidence="8">NADH:quinone oxidoreductase/Mrp antiporter transmembrane domain-containing protein</fullName>
    </recommendedName>
</protein>
<keyword evidence="3 6" id="KW-0812">Transmembrane</keyword>
<feature type="domain" description="NADH:quinone oxidoreductase/Mrp antiporter transmembrane" evidence="8">
    <location>
        <begin position="168"/>
        <end position="226"/>
    </location>
</feature>
<dbReference type="PRINTS" id="PR01437">
    <property type="entry name" value="NUOXDRDTASE4"/>
</dbReference>
<dbReference type="GO" id="GO:0016020">
    <property type="term" value="C:membrane"/>
    <property type="evidence" value="ECO:0007669"/>
    <property type="project" value="UniProtKB-SubCell"/>
</dbReference>
<evidence type="ECO:0000256" key="2">
    <source>
        <dbReference type="ARBA" id="ARBA00009025"/>
    </source>
</evidence>
<feature type="transmembrane region" description="Helical" evidence="7">
    <location>
        <begin position="150"/>
        <end position="169"/>
    </location>
</feature>
<dbReference type="GO" id="GO:0042773">
    <property type="term" value="P:ATP synthesis coupled electron transport"/>
    <property type="evidence" value="ECO:0007669"/>
    <property type="project" value="InterPro"/>
</dbReference>
<dbReference type="EMBL" id="LR586016">
    <property type="protein sequence ID" value="VIP03179.1"/>
    <property type="molecule type" value="Genomic_DNA"/>
</dbReference>
<feature type="transmembrane region" description="Helical" evidence="7">
    <location>
        <begin position="315"/>
        <end position="337"/>
    </location>
</feature>
<gene>
    <name evidence="9" type="ORF">GMBLW1_07810</name>
</gene>